<dbReference type="EMBL" id="JAEPCR010000177">
    <property type="protein sequence ID" value="MCG7980964.1"/>
    <property type="molecule type" value="Genomic_DNA"/>
</dbReference>
<gene>
    <name evidence="1" type="ORF">JAY77_22805</name>
</gene>
<dbReference type="Pfam" id="PF09699">
    <property type="entry name" value="Paired_CXXCH_1"/>
    <property type="match status" value="1"/>
</dbReference>
<comment type="caution">
    <text evidence="1">The sequence shown here is derived from an EMBL/GenBank/DDBJ whole genome shotgun (WGS) entry which is preliminary data.</text>
</comment>
<dbReference type="Proteomes" id="UP000886674">
    <property type="component" value="Unassembled WGS sequence"/>
</dbReference>
<protein>
    <submittedName>
        <fullName evidence="1">Cytochrome c3 family protein</fullName>
    </submittedName>
</protein>
<dbReference type="InterPro" id="IPR036280">
    <property type="entry name" value="Multihaem_cyt_sf"/>
</dbReference>
<evidence type="ECO:0000313" key="1">
    <source>
        <dbReference type="EMBL" id="MCG7980964.1"/>
    </source>
</evidence>
<dbReference type="SUPFAM" id="SSF48695">
    <property type="entry name" value="Multiheme cytochromes"/>
    <property type="match status" value="2"/>
</dbReference>
<reference evidence="1" key="1">
    <citation type="journal article" date="2021" name="Proc. Natl. Acad. Sci. U.S.A.">
        <title>Global biogeography of chemosynthetic symbionts reveals both localized and globally distributed symbiont groups. .</title>
        <authorList>
            <person name="Osvatic J.T."/>
            <person name="Wilkins L.G.E."/>
            <person name="Leibrecht L."/>
            <person name="Leray M."/>
            <person name="Zauner S."/>
            <person name="Polzin J."/>
            <person name="Camacho Y."/>
            <person name="Gros O."/>
            <person name="van Gils J.A."/>
            <person name="Eisen J.A."/>
            <person name="Petersen J.M."/>
            <person name="Yuen B."/>
        </authorList>
    </citation>
    <scope>NUCLEOTIDE SEQUENCE</scope>
    <source>
        <strain evidence="1">MAGclacostrist055</strain>
    </source>
</reference>
<evidence type="ECO:0000313" key="2">
    <source>
        <dbReference type="Proteomes" id="UP000886674"/>
    </source>
</evidence>
<dbReference type="AlphaFoldDB" id="A0A9E4TV01"/>
<dbReference type="InterPro" id="IPR010177">
    <property type="entry name" value="Paired_CXXCH_1"/>
</dbReference>
<organism evidence="1 2">
    <name type="scientific">Candidatus Thiodiazotropha taylori</name>
    <dbReference type="NCBI Taxonomy" id="2792791"/>
    <lineage>
        <taxon>Bacteria</taxon>
        <taxon>Pseudomonadati</taxon>
        <taxon>Pseudomonadota</taxon>
        <taxon>Gammaproteobacteria</taxon>
        <taxon>Chromatiales</taxon>
        <taxon>Sedimenticolaceae</taxon>
        <taxon>Candidatus Thiodiazotropha</taxon>
    </lineage>
</organism>
<name>A0A9E4TV01_9GAMM</name>
<sequence length="280" mass="28696">MMNYKLILAGIACALLFASNSQAAVRGSDHDLSAGGTAQATTSATTEVCVFCHTPHGSNTAVSAPLWNKASPATAYTRYSDLGTATLDGSEVTVGSVSLACLSCHDGTQAMDVVVNAPGSGGWAAAGTEIDAVAISAMTNTGGAPIPMLGTDLRNDHPISIAYAGGGCGVGVDPCTPSTGATADRDFNDAQHATINGNSQWWIDVASYDSTGDGIRDATGTADTREKSDMILYTRDFTGVDGPSVECGSCHDPHEETARPVSFLRIANTNSDVCLACHIK</sequence>
<proteinExistence type="predicted"/>
<accession>A0A9E4TV01</accession>